<dbReference type="EMBL" id="CP000027">
    <property type="protein sequence ID" value="AAW39346.1"/>
    <property type="molecule type" value="Genomic_DNA"/>
</dbReference>
<gene>
    <name evidence="2" type="ordered locus">DET1473</name>
</gene>
<feature type="transmembrane region" description="Helical" evidence="1">
    <location>
        <begin position="89"/>
        <end position="112"/>
    </location>
</feature>
<protein>
    <submittedName>
        <fullName evidence="2">Uncharacterized protein</fullName>
    </submittedName>
</protein>
<name>Q3Z6H6_DEHM1</name>
<evidence type="ECO:0000313" key="3">
    <source>
        <dbReference type="Proteomes" id="UP000008289"/>
    </source>
</evidence>
<proteinExistence type="predicted"/>
<sequence length="131" mass="15322">MPLIMFVASIILTIRLRSFYEPDFFLCILAILLYVILDLLTLLIAIRFFEKRKTVKKSKKDIPYGYIPGGFIVAFYVAIYIFNEINNQNYTLILLLFFTSMAALSNIVLLILKYRYYSARVKAGELMIRLK</sequence>
<feature type="transmembrane region" description="Helical" evidence="1">
    <location>
        <begin position="61"/>
        <end position="83"/>
    </location>
</feature>
<organism evidence="2 3">
    <name type="scientific">Dehalococcoides mccartyi (strain ATCC BAA-2266 / KCTC 15142 / 195)</name>
    <name type="common">Dehalococcoides ethenogenes (strain 195)</name>
    <dbReference type="NCBI Taxonomy" id="243164"/>
    <lineage>
        <taxon>Bacteria</taxon>
        <taxon>Bacillati</taxon>
        <taxon>Chloroflexota</taxon>
        <taxon>Dehalococcoidia</taxon>
        <taxon>Dehalococcoidales</taxon>
        <taxon>Dehalococcoidaceae</taxon>
        <taxon>Dehalococcoides</taxon>
    </lineage>
</organism>
<accession>Q3Z6H6</accession>
<keyword evidence="1" id="KW-0812">Transmembrane</keyword>
<dbReference type="Proteomes" id="UP000008289">
    <property type="component" value="Chromosome"/>
</dbReference>
<dbReference type="InParanoid" id="Q3Z6H6"/>
<feature type="transmembrane region" description="Helical" evidence="1">
    <location>
        <begin position="28"/>
        <end position="49"/>
    </location>
</feature>
<dbReference type="HOGENOM" id="CLU_133141_0_0_0"/>
<dbReference type="KEGG" id="det:DET1473"/>
<evidence type="ECO:0000313" key="2">
    <source>
        <dbReference type="EMBL" id="AAW39346.1"/>
    </source>
</evidence>
<keyword evidence="3" id="KW-1185">Reference proteome</keyword>
<dbReference type="AlphaFoldDB" id="Q3Z6H6"/>
<keyword evidence="1" id="KW-1133">Transmembrane helix</keyword>
<reference evidence="2 3" key="1">
    <citation type="journal article" date="2005" name="Science">
        <title>Genome sequence of the PCE-dechlorinating bacterium Dehalococcoides ethenogenes.</title>
        <authorList>
            <person name="Seshadri R."/>
            <person name="Adrian L."/>
            <person name="Fouts D.E."/>
            <person name="Eisen J.A."/>
            <person name="Phillippy A.M."/>
            <person name="Methe B.A."/>
            <person name="Ward N.L."/>
            <person name="Nelson W.C."/>
            <person name="Deboy R.T."/>
            <person name="Khouri H.M."/>
            <person name="Kolonay J.F."/>
            <person name="Dodson R.J."/>
            <person name="Daugherty S.C."/>
            <person name="Brinkac L.M."/>
            <person name="Sullivan S.A."/>
            <person name="Madupu R."/>
            <person name="Nelson K.E."/>
            <person name="Kang K.H."/>
            <person name="Impraim M."/>
            <person name="Tran K."/>
            <person name="Robinson J.M."/>
            <person name="Forberger H.A."/>
            <person name="Fraser C.M."/>
            <person name="Zinder S.H."/>
            <person name="Heidelberg J.F."/>
        </authorList>
    </citation>
    <scope>NUCLEOTIDE SEQUENCE [LARGE SCALE GENOMIC DNA]</scope>
    <source>
        <strain evidence="3">ATCC BAA-2266 / KCTC 15142 / 195</strain>
    </source>
</reference>
<evidence type="ECO:0000256" key="1">
    <source>
        <dbReference type="SAM" id="Phobius"/>
    </source>
</evidence>
<keyword evidence="1" id="KW-0472">Membrane</keyword>